<dbReference type="SUPFAM" id="SSF55729">
    <property type="entry name" value="Acyl-CoA N-acyltransferases (Nat)"/>
    <property type="match status" value="1"/>
</dbReference>
<dbReference type="Proteomes" id="UP000697710">
    <property type="component" value="Unassembled WGS sequence"/>
</dbReference>
<feature type="non-terminal residue" evidence="2">
    <location>
        <position position="147"/>
    </location>
</feature>
<keyword evidence="2" id="KW-0808">Transferase</keyword>
<dbReference type="AlphaFoldDB" id="A0A956RS20"/>
<dbReference type="InterPro" id="IPR000182">
    <property type="entry name" value="GNAT_dom"/>
</dbReference>
<gene>
    <name evidence="2" type="ORF">KC729_16395</name>
</gene>
<dbReference type="Gene3D" id="3.40.630.30">
    <property type="match status" value="1"/>
</dbReference>
<proteinExistence type="predicted"/>
<dbReference type="CDD" id="cd04301">
    <property type="entry name" value="NAT_SF"/>
    <property type="match status" value="1"/>
</dbReference>
<dbReference type="GO" id="GO:0030649">
    <property type="term" value="P:aminoglycoside antibiotic catabolic process"/>
    <property type="evidence" value="ECO:0007669"/>
    <property type="project" value="TreeGrafter"/>
</dbReference>
<dbReference type="InterPro" id="IPR051554">
    <property type="entry name" value="Acetyltransferase_Eis"/>
</dbReference>
<dbReference type="InterPro" id="IPR016181">
    <property type="entry name" value="Acyl_CoA_acyltransferase"/>
</dbReference>
<evidence type="ECO:0000313" key="2">
    <source>
        <dbReference type="EMBL" id="MCA9729269.1"/>
    </source>
</evidence>
<evidence type="ECO:0000313" key="3">
    <source>
        <dbReference type="Proteomes" id="UP000697710"/>
    </source>
</evidence>
<dbReference type="Pfam" id="PF13527">
    <property type="entry name" value="Acetyltransf_9"/>
    <property type="match status" value="1"/>
</dbReference>
<keyword evidence="2" id="KW-0012">Acyltransferase</keyword>
<accession>A0A956RS20</accession>
<reference evidence="2" key="1">
    <citation type="submission" date="2020-04" db="EMBL/GenBank/DDBJ databases">
        <authorList>
            <person name="Zhang T."/>
        </authorList>
    </citation>
    <scope>NUCLEOTIDE SEQUENCE</scope>
    <source>
        <strain evidence="2">HKST-UBA01</strain>
    </source>
</reference>
<feature type="domain" description="N-acetyltransferase" evidence="1">
    <location>
        <begin position="6"/>
        <end position="147"/>
    </location>
</feature>
<protein>
    <submittedName>
        <fullName evidence="2">GNAT family N-acetyltransferase</fullName>
        <ecNumber evidence="2">2.3.1.-</ecNumber>
    </submittedName>
</protein>
<dbReference type="PANTHER" id="PTHR37817:SF1">
    <property type="entry name" value="N-ACETYLTRANSFERASE EIS"/>
    <property type="match status" value="1"/>
</dbReference>
<dbReference type="EMBL" id="JAGQHR010000629">
    <property type="protein sequence ID" value="MCA9729269.1"/>
    <property type="molecule type" value="Genomic_DNA"/>
</dbReference>
<organism evidence="2 3">
    <name type="scientific">Eiseniibacteriota bacterium</name>
    <dbReference type="NCBI Taxonomy" id="2212470"/>
    <lineage>
        <taxon>Bacteria</taxon>
        <taxon>Candidatus Eiseniibacteriota</taxon>
    </lineage>
</organism>
<name>A0A956RS20_UNCEI</name>
<dbReference type="PANTHER" id="PTHR37817">
    <property type="entry name" value="N-ACETYLTRANSFERASE EIS"/>
    <property type="match status" value="1"/>
</dbReference>
<dbReference type="PROSITE" id="PS51186">
    <property type="entry name" value="GNAT"/>
    <property type="match status" value="1"/>
</dbReference>
<dbReference type="EC" id="2.3.1.-" evidence="2"/>
<reference evidence="2" key="2">
    <citation type="journal article" date="2021" name="Microbiome">
        <title>Successional dynamics and alternative stable states in a saline activated sludge microbial community over 9 years.</title>
        <authorList>
            <person name="Wang Y."/>
            <person name="Ye J."/>
            <person name="Ju F."/>
            <person name="Liu L."/>
            <person name="Boyd J.A."/>
            <person name="Deng Y."/>
            <person name="Parks D.H."/>
            <person name="Jiang X."/>
            <person name="Yin X."/>
            <person name="Woodcroft B.J."/>
            <person name="Tyson G.W."/>
            <person name="Hugenholtz P."/>
            <person name="Polz M.F."/>
            <person name="Zhang T."/>
        </authorList>
    </citation>
    <scope>NUCLEOTIDE SEQUENCE</scope>
    <source>
        <strain evidence="2">HKST-UBA01</strain>
    </source>
</reference>
<dbReference type="GO" id="GO:0034069">
    <property type="term" value="F:aminoglycoside N-acetyltransferase activity"/>
    <property type="evidence" value="ECO:0007669"/>
    <property type="project" value="TreeGrafter"/>
</dbReference>
<sequence length="147" mass="16022">MELLGLQGMPNPEEAEQELASLLMQTFSFPADSWGPYTEQIGRENFRVLLDDRRRIVAGLGIFRPGQWFGGREIPMGAIAAVGVKPELRGGGIAFALMSAAVREMRALGMPLSALYASTSRLYRKVGYEHAGSAYYYEVSTADLGGT</sequence>
<comment type="caution">
    <text evidence="2">The sequence shown here is derived from an EMBL/GenBank/DDBJ whole genome shotgun (WGS) entry which is preliminary data.</text>
</comment>
<evidence type="ECO:0000259" key="1">
    <source>
        <dbReference type="PROSITE" id="PS51186"/>
    </source>
</evidence>